<dbReference type="EC" id="5.6.2.4" evidence="9"/>
<evidence type="ECO:0000256" key="5">
    <source>
        <dbReference type="ARBA" id="ARBA00022840"/>
    </source>
</evidence>
<dbReference type="CDD" id="cd17932">
    <property type="entry name" value="DEXQc_UvrD"/>
    <property type="match status" value="1"/>
</dbReference>
<dbReference type="GO" id="GO:0016887">
    <property type="term" value="F:ATP hydrolysis activity"/>
    <property type="evidence" value="ECO:0007669"/>
    <property type="project" value="RHEA"/>
</dbReference>
<comment type="similarity">
    <text evidence="1">Belongs to the helicase family. UvrD subfamily.</text>
</comment>
<dbReference type="Gene3D" id="3.40.50.300">
    <property type="entry name" value="P-loop containing nucleotide triphosphate hydrolases"/>
    <property type="match status" value="2"/>
</dbReference>
<dbReference type="GO" id="GO:0033202">
    <property type="term" value="C:DNA helicase complex"/>
    <property type="evidence" value="ECO:0007669"/>
    <property type="project" value="TreeGrafter"/>
</dbReference>
<dbReference type="GO" id="GO:0000725">
    <property type="term" value="P:recombinational repair"/>
    <property type="evidence" value="ECO:0007669"/>
    <property type="project" value="TreeGrafter"/>
</dbReference>
<dbReference type="HOGENOM" id="CLU_004585_5_10_5"/>
<feature type="region of interest" description="Disordered" evidence="13">
    <location>
        <begin position="646"/>
        <end position="724"/>
    </location>
</feature>
<evidence type="ECO:0000259" key="15">
    <source>
        <dbReference type="PROSITE" id="PS51217"/>
    </source>
</evidence>
<feature type="binding site" evidence="12">
    <location>
        <begin position="26"/>
        <end position="33"/>
    </location>
    <ligand>
        <name>ATP</name>
        <dbReference type="ChEBI" id="CHEBI:30616"/>
    </ligand>
</feature>
<evidence type="ECO:0000259" key="14">
    <source>
        <dbReference type="PROSITE" id="PS51198"/>
    </source>
</evidence>
<keyword evidence="2 12" id="KW-0547">Nucleotide-binding</keyword>
<evidence type="ECO:0000256" key="12">
    <source>
        <dbReference type="PROSITE-ProRule" id="PRU00560"/>
    </source>
</evidence>
<sequence length="724" mass="81214">MLDLDFLDDDQRDAVTARDGVVRIMAGAGTGKTTTLKSRIAYIIDQGLAQSSEIMAVTFTNKAAREIRERVEQTVGEDAAGVRMGTFHALSLRILRRYAEMTGLESARFTIVDDDEIKQIMDEALTNAGVYPEFEEPPKLEGMTDKVHSDLKKKEKRAYDKDRKAFLKEATQKIQRWKECGLHIEQATAAESLANQERQFVALYEEYQSLLDMKNMCDFSDLLLRVVHLFDRKPDIAARESRRIKYLLVDEFQDTNMLQFRWLQHLYRHSGNLFVVGDVDQSLYSFRGSAPQIMERLSDSAPYDVVLKSNRRCTQEILAPANRLVDCNSRPSPKQLDAGKRGDPVKYVEAANDFSEVKVVVKRIKELIAAGEDPDEMAIIARAAFVLKPYEKELITAGIPYYLMGGNTLLEKEEVKDMLAFVKLAVDPYNEIAFSRVANKPSRGLGPTTLKAITDVAAARRVPMHEACFLITTDAVETSVGKSKIEAVAALGAALAELSSAVEMDVQPALVMDMAYEDTGYCDYIKDRNEEDDAKQARMQNVDFLRTLSSKFPDIIEFMQEFSLMTDTADEETGVRIGSIHSSKGLEYDHVFLPAWEQGVMPSQRALEEIPGDIDDPWTGPPIGGVEEERRIAHVALTRARKSVMVTGAKARNKQKTRPSAFLQTGGIGRPARGPEIEEMDDAQASGGPECSGITFPNAKAPRRRHRPNVRFRKRESRPRPELQ</sequence>
<dbReference type="PANTHER" id="PTHR11070:SF2">
    <property type="entry name" value="ATP-DEPENDENT DNA HELICASE SRS2"/>
    <property type="match status" value="1"/>
</dbReference>
<dbReference type="GO" id="GO:0005829">
    <property type="term" value="C:cytosol"/>
    <property type="evidence" value="ECO:0007669"/>
    <property type="project" value="TreeGrafter"/>
</dbReference>
<dbReference type="SUPFAM" id="SSF52540">
    <property type="entry name" value="P-loop containing nucleoside triphosphate hydrolases"/>
    <property type="match status" value="1"/>
</dbReference>
<dbReference type="OrthoDB" id="9810135at2"/>
<comment type="catalytic activity">
    <reaction evidence="11">
        <text>ATP + H2O = ADP + phosphate + H(+)</text>
        <dbReference type="Rhea" id="RHEA:13065"/>
        <dbReference type="ChEBI" id="CHEBI:15377"/>
        <dbReference type="ChEBI" id="CHEBI:15378"/>
        <dbReference type="ChEBI" id="CHEBI:30616"/>
        <dbReference type="ChEBI" id="CHEBI:43474"/>
        <dbReference type="ChEBI" id="CHEBI:456216"/>
        <dbReference type="EC" id="5.6.2.4"/>
    </reaction>
</comment>
<comment type="caution">
    <text evidence="16">The sequence shown here is derived from an EMBL/GenBank/DDBJ whole genome shotgun (WGS) entry which is preliminary data.</text>
</comment>
<evidence type="ECO:0000256" key="7">
    <source>
        <dbReference type="ARBA" id="ARBA00023235"/>
    </source>
</evidence>
<evidence type="ECO:0000313" key="17">
    <source>
        <dbReference type="Proteomes" id="UP000015347"/>
    </source>
</evidence>
<evidence type="ECO:0000256" key="3">
    <source>
        <dbReference type="ARBA" id="ARBA00022801"/>
    </source>
</evidence>
<keyword evidence="7" id="KW-0413">Isomerase</keyword>
<evidence type="ECO:0000256" key="2">
    <source>
        <dbReference type="ARBA" id="ARBA00022741"/>
    </source>
</evidence>
<comment type="catalytic activity">
    <reaction evidence="8">
        <text>Couples ATP hydrolysis with the unwinding of duplex DNA by translocating in the 3'-5' direction.</text>
        <dbReference type="EC" id="5.6.2.4"/>
    </reaction>
</comment>
<keyword evidence="5 12" id="KW-0067">ATP-binding</keyword>
<dbReference type="InterPro" id="IPR014016">
    <property type="entry name" value="UvrD-like_ATP-bd"/>
</dbReference>
<proteinExistence type="inferred from homology"/>
<dbReference type="GO" id="GO:0043138">
    <property type="term" value="F:3'-5' DNA helicase activity"/>
    <property type="evidence" value="ECO:0007669"/>
    <property type="project" value="UniProtKB-EC"/>
</dbReference>
<gene>
    <name evidence="16" type="ORF">Salmuc_02093</name>
</gene>
<dbReference type="Gene3D" id="1.10.10.160">
    <property type="match status" value="1"/>
</dbReference>
<keyword evidence="17" id="KW-1185">Reference proteome</keyword>
<evidence type="ECO:0000256" key="11">
    <source>
        <dbReference type="ARBA" id="ARBA00048988"/>
    </source>
</evidence>
<dbReference type="PROSITE" id="PS51198">
    <property type="entry name" value="UVRD_HELICASE_ATP_BIND"/>
    <property type="match status" value="1"/>
</dbReference>
<name>S9RZS2_9RHOB</name>
<dbReference type="AlphaFoldDB" id="S9RZS2"/>
<dbReference type="Pfam" id="PF00580">
    <property type="entry name" value="UvrD-helicase"/>
    <property type="match status" value="1"/>
</dbReference>
<dbReference type="Proteomes" id="UP000015347">
    <property type="component" value="Unassembled WGS sequence"/>
</dbReference>
<evidence type="ECO:0000256" key="6">
    <source>
        <dbReference type="ARBA" id="ARBA00023125"/>
    </source>
</evidence>
<dbReference type="Gene3D" id="1.10.486.10">
    <property type="entry name" value="PCRA, domain 4"/>
    <property type="match status" value="1"/>
</dbReference>
<evidence type="ECO:0000256" key="1">
    <source>
        <dbReference type="ARBA" id="ARBA00009922"/>
    </source>
</evidence>
<organism evidence="16 17">
    <name type="scientific">Salipiger mucosus DSM 16094</name>
    <dbReference type="NCBI Taxonomy" id="1123237"/>
    <lineage>
        <taxon>Bacteria</taxon>
        <taxon>Pseudomonadati</taxon>
        <taxon>Pseudomonadota</taxon>
        <taxon>Alphaproteobacteria</taxon>
        <taxon>Rhodobacterales</taxon>
        <taxon>Roseobacteraceae</taxon>
        <taxon>Salipiger</taxon>
    </lineage>
</organism>
<keyword evidence="4 12" id="KW-0347">Helicase</keyword>
<evidence type="ECO:0000256" key="8">
    <source>
        <dbReference type="ARBA" id="ARBA00034617"/>
    </source>
</evidence>
<dbReference type="PANTHER" id="PTHR11070">
    <property type="entry name" value="UVRD / RECB / PCRA DNA HELICASE FAMILY MEMBER"/>
    <property type="match status" value="1"/>
</dbReference>
<evidence type="ECO:0000256" key="10">
    <source>
        <dbReference type="ARBA" id="ARBA00034923"/>
    </source>
</evidence>
<protein>
    <recommendedName>
        <fullName evidence="9">DNA 3'-5' helicase</fullName>
        <ecNumber evidence="9">5.6.2.4</ecNumber>
    </recommendedName>
    <alternativeName>
        <fullName evidence="10">DNA 3'-5' helicase II</fullName>
    </alternativeName>
</protein>
<feature type="domain" description="UvrD-like helicase ATP-binding" evidence="14">
    <location>
        <begin position="5"/>
        <end position="314"/>
    </location>
</feature>
<dbReference type="GO" id="GO:0005524">
    <property type="term" value="F:ATP binding"/>
    <property type="evidence" value="ECO:0007669"/>
    <property type="project" value="UniProtKB-UniRule"/>
</dbReference>
<keyword evidence="3 12" id="KW-0378">Hydrolase</keyword>
<accession>S9RZS2</accession>
<evidence type="ECO:0000256" key="13">
    <source>
        <dbReference type="SAM" id="MobiDB-lite"/>
    </source>
</evidence>
<dbReference type="eggNOG" id="COG0210">
    <property type="taxonomic scope" value="Bacteria"/>
</dbReference>
<dbReference type="InterPro" id="IPR013986">
    <property type="entry name" value="DExx_box_DNA_helicase_dom_sf"/>
</dbReference>
<dbReference type="InterPro" id="IPR014017">
    <property type="entry name" value="DNA_helicase_UvrD-like_C"/>
</dbReference>
<dbReference type="PROSITE" id="PS51217">
    <property type="entry name" value="UVRD_HELICASE_CTER"/>
    <property type="match status" value="1"/>
</dbReference>
<dbReference type="STRING" id="1123237.Salmuc_02093"/>
<dbReference type="RefSeq" id="WP_020042012.1">
    <property type="nucleotide sequence ID" value="NZ_KE557274.1"/>
</dbReference>
<evidence type="ECO:0000313" key="16">
    <source>
        <dbReference type="EMBL" id="EPX83485.1"/>
    </source>
</evidence>
<dbReference type="Pfam" id="PF13361">
    <property type="entry name" value="UvrD_C"/>
    <property type="match status" value="1"/>
</dbReference>
<dbReference type="GO" id="GO:0003677">
    <property type="term" value="F:DNA binding"/>
    <property type="evidence" value="ECO:0007669"/>
    <property type="project" value="UniProtKB-KW"/>
</dbReference>
<evidence type="ECO:0000256" key="4">
    <source>
        <dbReference type="ARBA" id="ARBA00022806"/>
    </source>
</evidence>
<dbReference type="EMBL" id="APVH01000015">
    <property type="protein sequence ID" value="EPX83485.1"/>
    <property type="molecule type" value="Genomic_DNA"/>
</dbReference>
<dbReference type="InterPro" id="IPR000212">
    <property type="entry name" value="DNA_helicase_UvrD/REP"/>
</dbReference>
<evidence type="ECO:0000256" key="9">
    <source>
        <dbReference type="ARBA" id="ARBA00034808"/>
    </source>
</evidence>
<feature type="domain" description="UvrD-like helicase C-terminal" evidence="15">
    <location>
        <begin position="315"/>
        <end position="585"/>
    </location>
</feature>
<reference evidence="17" key="1">
    <citation type="journal article" date="2014" name="Stand. Genomic Sci.">
        <title>Genome sequence of the exopolysaccharide-producing Salipiger mucosus type strain (DSM 16094(T)), a moderately halophilic member of the Roseobacter clade.</title>
        <authorList>
            <person name="Riedel T."/>
            <person name="Spring S."/>
            <person name="Fiebig A."/>
            <person name="Petersen J."/>
            <person name="Kyrpides N.C."/>
            <person name="Goker M."/>
            <person name="Klenk H.P."/>
        </authorList>
    </citation>
    <scope>NUCLEOTIDE SEQUENCE [LARGE SCALE GENOMIC DNA]</scope>
    <source>
        <strain evidence="17">DSM 16094</strain>
    </source>
</reference>
<feature type="compositionally biased region" description="Basic residues" evidence="13">
    <location>
        <begin position="701"/>
        <end position="717"/>
    </location>
</feature>
<dbReference type="InterPro" id="IPR027417">
    <property type="entry name" value="P-loop_NTPase"/>
</dbReference>
<keyword evidence="6" id="KW-0238">DNA-binding</keyword>